<keyword evidence="2" id="KW-0812">Transmembrane</keyword>
<dbReference type="Gene3D" id="1.20.1560.10">
    <property type="entry name" value="ABC transporter type 1, transmembrane domain"/>
    <property type="match status" value="1"/>
</dbReference>
<gene>
    <name evidence="6" type="primary">mdlA_2</name>
    <name evidence="6" type="ORF">NCTC13148_06622</name>
</gene>
<dbReference type="AlphaFoldDB" id="A0A377F8J0"/>
<protein>
    <submittedName>
        <fullName evidence="6">ABC transporter ATP-binding protein/permease</fullName>
    </submittedName>
</protein>
<dbReference type="PROSITE" id="PS50929">
    <property type="entry name" value="ABC_TM1F"/>
    <property type="match status" value="1"/>
</dbReference>
<keyword evidence="6" id="KW-0067">ATP-binding</keyword>
<evidence type="ECO:0000256" key="3">
    <source>
        <dbReference type="ARBA" id="ARBA00022989"/>
    </source>
</evidence>
<evidence type="ECO:0000256" key="1">
    <source>
        <dbReference type="ARBA" id="ARBA00004651"/>
    </source>
</evidence>
<dbReference type="GO" id="GO:0140359">
    <property type="term" value="F:ABC-type transporter activity"/>
    <property type="evidence" value="ECO:0007669"/>
    <property type="project" value="InterPro"/>
</dbReference>
<dbReference type="InterPro" id="IPR036640">
    <property type="entry name" value="ABC1_TM_sf"/>
</dbReference>
<dbReference type="Proteomes" id="UP000254255">
    <property type="component" value="Unassembled WGS sequence"/>
</dbReference>
<evidence type="ECO:0000313" key="7">
    <source>
        <dbReference type="Proteomes" id="UP000254255"/>
    </source>
</evidence>
<evidence type="ECO:0000256" key="4">
    <source>
        <dbReference type="ARBA" id="ARBA00023136"/>
    </source>
</evidence>
<dbReference type="EMBL" id="UGET01000006">
    <property type="protein sequence ID" value="STN26189.1"/>
    <property type="molecule type" value="Genomic_DNA"/>
</dbReference>
<dbReference type="SUPFAM" id="SSF90123">
    <property type="entry name" value="ABC transporter transmembrane region"/>
    <property type="match status" value="1"/>
</dbReference>
<dbReference type="GO" id="GO:0005886">
    <property type="term" value="C:plasma membrane"/>
    <property type="evidence" value="ECO:0007669"/>
    <property type="project" value="UniProtKB-SubCell"/>
</dbReference>
<proteinExistence type="predicted"/>
<evidence type="ECO:0000313" key="6">
    <source>
        <dbReference type="EMBL" id="STN26189.1"/>
    </source>
</evidence>
<keyword evidence="4" id="KW-0472">Membrane</keyword>
<sequence length="61" mass="6870">MLCMNALSWHRRAFSSLNDRTQESLTSIRMIKAFGLEDRQSALFAADAEDTGKKNMRGGAY</sequence>
<accession>A0A377F8J0</accession>
<dbReference type="InterPro" id="IPR011527">
    <property type="entry name" value="ABC1_TM_dom"/>
</dbReference>
<name>A0A377F8J0_ECOLX</name>
<comment type="subcellular location">
    <subcellularLocation>
        <location evidence="1">Cell membrane</location>
        <topology evidence="1">Multi-pass membrane protein</topology>
    </subcellularLocation>
</comment>
<reference evidence="6 7" key="1">
    <citation type="submission" date="2018-06" db="EMBL/GenBank/DDBJ databases">
        <authorList>
            <consortium name="Pathogen Informatics"/>
            <person name="Doyle S."/>
        </authorList>
    </citation>
    <scope>NUCLEOTIDE SEQUENCE [LARGE SCALE GENOMIC DNA]</scope>
    <source>
        <strain evidence="6 7">NCTC13148</strain>
    </source>
</reference>
<keyword evidence="6" id="KW-0547">Nucleotide-binding</keyword>
<evidence type="ECO:0000259" key="5">
    <source>
        <dbReference type="PROSITE" id="PS50929"/>
    </source>
</evidence>
<dbReference type="GO" id="GO:0005524">
    <property type="term" value="F:ATP binding"/>
    <property type="evidence" value="ECO:0007669"/>
    <property type="project" value="UniProtKB-KW"/>
</dbReference>
<evidence type="ECO:0000256" key="2">
    <source>
        <dbReference type="ARBA" id="ARBA00022692"/>
    </source>
</evidence>
<keyword evidence="3" id="KW-1133">Transmembrane helix</keyword>
<feature type="domain" description="ABC transmembrane type-1" evidence="5">
    <location>
        <begin position="11"/>
        <end position="61"/>
    </location>
</feature>
<organism evidence="6 7">
    <name type="scientific">Escherichia coli</name>
    <dbReference type="NCBI Taxonomy" id="562"/>
    <lineage>
        <taxon>Bacteria</taxon>
        <taxon>Pseudomonadati</taxon>
        <taxon>Pseudomonadota</taxon>
        <taxon>Gammaproteobacteria</taxon>
        <taxon>Enterobacterales</taxon>
        <taxon>Enterobacteriaceae</taxon>
        <taxon>Escherichia</taxon>
    </lineage>
</organism>